<dbReference type="InterPro" id="IPR006612">
    <property type="entry name" value="THAP_Znf"/>
</dbReference>
<dbReference type="SMART" id="SM00980">
    <property type="entry name" value="THAP"/>
    <property type="match status" value="1"/>
</dbReference>
<keyword evidence="9" id="KW-1185">Reference proteome</keyword>
<feature type="compositionally biased region" description="Low complexity" evidence="5">
    <location>
        <begin position="370"/>
        <end position="380"/>
    </location>
</feature>
<evidence type="ECO:0000259" key="6">
    <source>
        <dbReference type="SMART" id="SM00692"/>
    </source>
</evidence>
<dbReference type="PANTHER" id="PTHR46600">
    <property type="entry name" value="THAP DOMAIN-CONTAINING"/>
    <property type="match status" value="1"/>
</dbReference>
<accession>A0A9P0AVD7</accession>
<feature type="compositionally biased region" description="Pro residues" evidence="5">
    <location>
        <begin position="101"/>
        <end position="113"/>
    </location>
</feature>
<evidence type="ECO:0000256" key="4">
    <source>
        <dbReference type="ARBA" id="ARBA00023125"/>
    </source>
</evidence>
<feature type="region of interest" description="Disordered" evidence="5">
    <location>
        <begin position="97"/>
        <end position="120"/>
    </location>
</feature>
<reference evidence="8" key="1">
    <citation type="submission" date="2021-12" db="EMBL/GenBank/DDBJ databases">
        <authorList>
            <person name="King R."/>
        </authorList>
    </citation>
    <scope>NUCLEOTIDE SEQUENCE</scope>
</reference>
<feature type="domain" description="THAP-type" evidence="6">
    <location>
        <begin position="14"/>
        <end position="78"/>
    </location>
</feature>
<dbReference type="PANTHER" id="PTHR46600:SF11">
    <property type="entry name" value="THAP DOMAIN-CONTAINING PROTEIN 10"/>
    <property type="match status" value="1"/>
</dbReference>
<evidence type="ECO:0000256" key="5">
    <source>
        <dbReference type="SAM" id="MobiDB-lite"/>
    </source>
</evidence>
<feature type="region of interest" description="Disordered" evidence="5">
    <location>
        <begin position="349"/>
        <end position="380"/>
    </location>
</feature>
<keyword evidence="4" id="KW-0238">DNA-binding</keyword>
<gene>
    <name evidence="8" type="ORF">MELIAE_LOCUS2795</name>
</gene>
<keyword evidence="3" id="KW-0862">Zinc</keyword>
<proteinExistence type="predicted"/>
<dbReference type="OrthoDB" id="7701410at2759"/>
<dbReference type="Proteomes" id="UP001154078">
    <property type="component" value="Chromosome 11"/>
</dbReference>
<keyword evidence="2" id="KW-0863">Zinc-finger</keyword>
<name>A0A9P0AVD7_BRAAE</name>
<protein>
    <recommendedName>
        <fullName evidence="6 7">THAP-type domain-containing protein</fullName>
    </recommendedName>
</protein>
<dbReference type="Pfam" id="PF05485">
    <property type="entry name" value="THAP"/>
    <property type="match status" value="1"/>
</dbReference>
<dbReference type="AlphaFoldDB" id="A0A9P0AVD7"/>
<dbReference type="SUPFAM" id="SSF57716">
    <property type="entry name" value="Glucocorticoid receptor-like (DNA-binding domain)"/>
    <property type="match status" value="1"/>
</dbReference>
<evidence type="ECO:0000256" key="1">
    <source>
        <dbReference type="ARBA" id="ARBA00022723"/>
    </source>
</evidence>
<evidence type="ECO:0000313" key="9">
    <source>
        <dbReference type="Proteomes" id="UP001154078"/>
    </source>
</evidence>
<dbReference type="GO" id="GO:0043565">
    <property type="term" value="F:sequence-specific DNA binding"/>
    <property type="evidence" value="ECO:0007669"/>
    <property type="project" value="InterPro"/>
</dbReference>
<organism evidence="8 9">
    <name type="scientific">Brassicogethes aeneus</name>
    <name type="common">Rape pollen beetle</name>
    <name type="synonym">Meligethes aeneus</name>
    <dbReference type="NCBI Taxonomy" id="1431903"/>
    <lineage>
        <taxon>Eukaryota</taxon>
        <taxon>Metazoa</taxon>
        <taxon>Ecdysozoa</taxon>
        <taxon>Arthropoda</taxon>
        <taxon>Hexapoda</taxon>
        <taxon>Insecta</taxon>
        <taxon>Pterygota</taxon>
        <taxon>Neoptera</taxon>
        <taxon>Endopterygota</taxon>
        <taxon>Coleoptera</taxon>
        <taxon>Polyphaga</taxon>
        <taxon>Cucujiformia</taxon>
        <taxon>Nitidulidae</taxon>
        <taxon>Meligethinae</taxon>
        <taxon>Brassicogethes</taxon>
    </lineage>
</organism>
<sequence length="611" mass="69142">MKNETRGFGNKGLLYRFPKESGKRKAWINFVNKPGFTPKLSSVLCSHHFAEEFFDRTSQLKVRLLPNALPTIEVERLKYEREPEQFKKKINDDIVTLPGPSVTPPLTPSPTPVKPSLSLDKMPEDTPCKEILRSKIKELHQKDILKSHKIRNLQKDVWRQKKQIIFLKSMTAELRKKNKMLEEPGNIEHLDSNKDIVQGLFQKTKKPNMSPPIVFISKAFLIVQLKNIKIVAKAALKSVAIVSSTYLRSSVENPDTNYVYYPPFPLGNDDQIKEIHRHVMMQSEPLDSWLLYDFVVLHEADTYEEAIKMLQTLDIDTYYDITKTELAFGMLLDPCDVNLLPDVPIGNAQRKRKLDSSPISEEPDLRRGKTSPASKPSTSSAVLLTLEDASKIMTNLVNPKLGSFENELKNQARKLDKLEESIKYVTSLLESRVNTTSNGPTLLTPPPINEAIPFVTLTEFERFDSKLREDSQLQTVIGAIMEAQLGKFENPSLTTLAGAIIRKFIHKTVAKLYTATHPRGNKNVFTKTIFFRLLHGVLLKVPKFANLTDPRGEHLIKQAVGRALTTSPSWKQPEVSSISETNLKNGGDEVSSVDIKLEDLNEEDEQLLLGL</sequence>
<evidence type="ECO:0000256" key="2">
    <source>
        <dbReference type="ARBA" id="ARBA00022771"/>
    </source>
</evidence>
<dbReference type="GO" id="GO:0008270">
    <property type="term" value="F:zinc ion binding"/>
    <property type="evidence" value="ECO:0007669"/>
    <property type="project" value="UniProtKB-KW"/>
</dbReference>
<keyword evidence="1" id="KW-0479">Metal-binding</keyword>
<dbReference type="SMART" id="SM00692">
    <property type="entry name" value="DM3"/>
    <property type="match status" value="1"/>
</dbReference>
<evidence type="ECO:0000259" key="7">
    <source>
        <dbReference type="SMART" id="SM00980"/>
    </source>
</evidence>
<dbReference type="InterPro" id="IPR026516">
    <property type="entry name" value="THAP1/10"/>
</dbReference>
<evidence type="ECO:0000313" key="8">
    <source>
        <dbReference type="EMBL" id="CAH0549751.1"/>
    </source>
</evidence>
<evidence type="ECO:0000256" key="3">
    <source>
        <dbReference type="ARBA" id="ARBA00022833"/>
    </source>
</evidence>
<feature type="domain" description="THAP-type" evidence="7">
    <location>
        <begin position="11"/>
        <end position="75"/>
    </location>
</feature>
<dbReference type="EMBL" id="OV121142">
    <property type="protein sequence ID" value="CAH0549751.1"/>
    <property type="molecule type" value="Genomic_DNA"/>
</dbReference>